<gene>
    <name evidence="7" type="ORF">J2Z76_003244</name>
</gene>
<keyword evidence="1" id="KW-0547">Nucleotide-binding</keyword>
<keyword evidence="5" id="KW-0804">Transcription</keyword>
<evidence type="ECO:0000256" key="2">
    <source>
        <dbReference type="ARBA" id="ARBA00022840"/>
    </source>
</evidence>
<dbReference type="InterPro" id="IPR025943">
    <property type="entry name" value="Sigma_54_int_dom_ATP-bd_2"/>
</dbReference>
<dbReference type="Gene3D" id="1.10.8.60">
    <property type="match status" value="1"/>
</dbReference>
<name>A0ABS4GIC0_9FIRM</name>
<evidence type="ECO:0000256" key="1">
    <source>
        <dbReference type="ARBA" id="ARBA00022741"/>
    </source>
</evidence>
<accession>A0ABS4GIC0</accession>
<sequence length="597" mass="67638">MRYFSTKELHEFAQQTVDAMCAVLDLQVTIVDEKARRVAGTGCFSNNIDENLPTGYVFQRVINTGGIFFIENPGQTTYCEECLERDICKEKATLLVPVKLDRQVIGGIGLAAMTDEERVKLVSNIESYTKFMEKMAELLSAKVKSDLESNENLILAKNLNTIIESYPYGIISMDSLGVVTHFNRNAELILNIAAKNIINKQYADKISCEFLEKALSNAESYQSIKTKFSINNNTEVELILSIQPILQNNKIEKIVCFFQEYKENNKINKMIQDSVKYASNNIQGQSLELRKVLDLIRKIASSNTTVLITGESGTGKELFAKAIHYESNRSNEPFIAINCSAIPDNLLESELFGYSKGAFTSANSTGKMGKFELANKGTIFLDEIGDMPINLQAKLLRVLQEKKIEKLGDTKSIDVDIRILAATNKDLKELIEQKLFREDLYYRINVIPLHLPPLRCRKGDVPILAKYFLEKHDLLLLKNIKGFLPETITILNNYDWPGNIRELENVIEYAINMENSEFIQPDSLPLDVINCGKKDNGKIEINKMGENLQNTIDEVEKIKLKELLSIYGNTTESKKIIAKKLNISLSTLYRKLKKLEY</sequence>
<dbReference type="CDD" id="cd00009">
    <property type="entry name" value="AAA"/>
    <property type="match status" value="1"/>
</dbReference>
<keyword evidence="2" id="KW-0067">ATP-binding</keyword>
<evidence type="ECO:0000313" key="8">
    <source>
        <dbReference type="Proteomes" id="UP001519342"/>
    </source>
</evidence>
<dbReference type="Pfam" id="PF25601">
    <property type="entry name" value="AAA_lid_14"/>
    <property type="match status" value="1"/>
</dbReference>
<dbReference type="Gene3D" id="3.30.450.40">
    <property type="match status" value="1"/>
</dbReference>
<dbReference type="Gene3D" id="3.30.450.20">
    <property type="entry name" value="PAS domain"/>
    <property type="match status" value="1"/>
</dbReference>
<dbReference type="EMBL" id="JAGGKS010000012">
    <property type="protein sequence ID" value="MBP1927347.1"/>
    <property type="molecule type" value="Genomic_DNA"/>
</dbReference>
<dbReference type="InterPro" id="IPR035965">
    <property type="entry name" value="PAS-like_dom_sf"/>
</dbReference>
<organism evidence="7 8">
    <name type="scientific">Sedimentibacter acidaminivorans</name>
    <dbReference type="NCBI Taxonomy" id="913099"/>
    <lineage>
        <taxon>Bacteria</taxon>
        <taxon>Bacillati</taxon>
        <taxon>Bacillota</taxon>
        <taxon>Tissierellia</taxon>
        <taxon>Sedimentibacter</taxon>
    </lineage>
</organism>
<evidence type="ECO:0000259" key="6">
    <source>
        <dbReference type="PROSITE" id="PS50045"/>
    </source>
</evidence>
<dbReference type="InterPro" id="IPR029016">
    <property type="entry name" value="GAF-like_dom_sf"/>
</dbReference>
<dbReference type="InterPro" id="IPR058031">
    <property type="entry name" value="AAA_lid_NorR"/>
</dbReference>
<keyword evidence="4" id="KW-0238">DNA-binding</keyword>
<protein>
    <submittedName>
        <fullName evidence="7">Transcriptional regulator with PAS, ATPase and Fis domain</fullName>
    </submittedName>
</protein>
<feature type="domain" description="Sigma-54 factor interaction" evidence="6">
    <location>
        <begin position="282"/>
        <end position="512"/>
    </location>
</feature>
<dbReference type="Pfam" id="PF00989">
    <property type="entry name" value="PAS"/>
    <property type="match status" value="1"/>
</dbReference>
<dbReference type="Proteomes" id="UP001519342">
    <property type="component" value="Unassembled WGS sequence"/>
</dbReference>
<dbReference type="InterPro" id="IPR025662">
    <property type="entry name" value="Sigma_54_int_dom_ATP-bd_1"/>
</dbReference>
<dbReference type="PANTHER" id="PTHR32071">
    <property type="entry name" value="TRANSCRIPTIONAL REGULATORY PROTEIN"/>
    <property type="match status" value="1"/>
</dbReference>
<dbReference type="SMART" id="SM00382">
    <property type="entry name" value="AAA"/>
    <property type="match status" value="1"/>
</dbReference>
<evidence type="ECO:0000313" key="7">
    <source>
        <dbReference type="EMBL" id="MBP1927347.1"/>
    </source>
</evidence>
<dbReference type="PROSITE" id="PS00675">
    <property type="entry name" value="SIGMA54_INTERACT_1"/>
    <property type="match status" value="1"/>
</dbReference>
<dbReference type="Gene3D" id="3.40.50.300">
    <property type="entry name" value="P-loop containing nucleotide triphosphate hydrolases"/>
    <property type="match status" value="1"/>
</dbReference>
<dbReference type="InterPro" id="IPR025944">
    <property type="entry name" value="Sigma_54_int_dom_CS"/>
</dbReference>
<dbReference type="PROSITE" id="PS00676">
    <property type="entry name" value="SIGMA54_INTERACT_2"/>
    <property type="match status" value="1"/>
</dbReference>
<dbReference type="SUPFAM" id="SSF52540">
    <property type="entry name" value="P-loop containing nucleoside triphosphate hydrolases"/>
    <property type="match status" value="1"/>
</dbReference>
<proteinExistence type="predicted"/>
<dbReference type="PROSITE" id="PS00688">
    <property type="entry name" value="SIGMA54_INTERACT_3"/>
    <property type="match status" value="1"/>
</dbReference>
<dbReference type="InterPro" id="IPR003593">
    <property type="entry name" value="AAA+_ATPase"/>
</dbReference>
<dbReference type="InterPro" id="IPR002078">
    <property type="entry name" value="Sigma_54_int"/>
</dbReference>
<dbReference type="InterPro" id="IPR013767">
    <property type="entry name" value="PAS_fold"/>
</dbReference>
<dbReference type="Pfam" id="PF00158">
    <property type="entry name" value="Sigma54_activat"/>
    <property type="match status" value="1"/>
</dbReference>
<evidence type="ECO:0000256" key="4">
    <source>
        <dbReference type="ARBA" id="ARBA00023125"/>
    </source>
</evidence>
<dbReference type="PROSITE" id="PS50045">
    <property type="entry name" value="SIGMA54_INTERACT_4"/>
    <property type="match status" value="1"/>
</dbReference>
<comment type="caution">
    <text evidence="7">The sequence shown here is derived from an EMBL/GenBank/DDBJ whole genome shotgun (WGS) entry which is preliminary data.</text>
</comment>
<dbReference type="Gene3D" id="1.10.10.60">
    <property type="entry name" value="Homeodomain-like"/>
    <property type="match status" value="1"/>
</dbReference>
<dbReference type="PANTHER" id="PTHR32071:SF57">
    <property type="entry name" value="C4-DICARBOXYLATE TRANSPORT TRANSCRIPTIONAL REGULATORY PROTEIN DCTD"/>
    <property type="match status" value="1"/>
</dbReference>
<dbReference type="RefSeq" id="WP_209513052.1">
    <property type="nucleotide sequence ID" value="NZ_JAGGKS010000012.1"/>
</dbReference>
<dbReference type="InterPro" id="IPR009057">
    <property type="entry name" value="Homeodomain-like_sf"/>
</dbReference>
<evidence type="ECO:0000256" key="3">
    <source>
        <dbReference type="ARBA" id="ARBA00023015"/>
    </source>
</evidence>
<dbReference type="SUPFAM" id="SSF55785">
    <property type="entry name" value="PYP-like sensor domain (PAS domain)"/>
    <property type="match status" value="1"/>
</dbReference>
<evidence type="ECO:0000256" key="5">
    <source>
        <dbReference type="ARBA" id="ARBA00023163"/>
    </source>
</evidence>
<reference evidence="7 8" key="1">
    <citation type="submission" date="2021-03" db="EMBL/GenBank/DDBJ databases">
        <title>Genomic Encyclopedia of Type Strains, Phase IV (KMG-IV): sequencing the most valuable type-strain genomes for metagenomic binning, comparative biology and taxonomic classification.</title>
        <authorList>
            <person name="Goeker M."/>
        </authorList>
    </citation>
    <scope>NUCLEOTIDE SEQUENCE [LARGE SCALE GENOMIC DNA]</scope>
    <source>
        <strain evidence="7 8">DSM 24004</strain>
    </source>
</reference>
<dbReference type="SUPFAM" id="SSF46689">
    <property type="entry name" value="Homeodomain-like"/>
    <property type="match status" value="1"/>
</dbReference>
<keyword evidence="8" id="KW-1185">Reference proteome</keyword>
<dbReference type="InterPro" id="IPR027417">
    <property type="entry name" value="P-loop_NTPase"/>
</dbReference>
<keyword evidence="3" id="KW-0805">Transcription regulation</keyword>